<sequence length="289" mass="33136">MADHSKEWHNGTSSQCISSDKTDGLAAIQAQLNNLGRGIKKFRVPFPQGGRNRAAAPGFYQRDNGNPLYQKRRQTMEESLSKFMAESAKWHNENSNLINEIRASTDAANEQGIDKILFLVDFIVLDMLEDIKVPLILGRPFLSTAHVKIDMRNQELDDLGPTIKEGEVINELNGDIVKTRDDNVTVEKIDEYPTRRFDGFITIYTVNDSMTYQMARTHPRFKHLSNEQCNIIRPLLKVSARDKLEGKSHPYQKLKDFYKGVLNLGPEYIKDEKKVEWLTRGHVSMHEMD</sequence>
<dbReference type="PANTHER" id="PTHR33067">
    <property type="entry name" value="RNA-DIRECTED DNA POLYMERASE-RELATED"/>
    <property type="match status" value="1"/>
</dbReference>
<keyword evidence="2" id="KW-1185">Reference proteome</keyword>
<comment type="caution">
    <text evidence="1">The sequence shown here is derived from an EMBL/GenBank/DDBJ whole genome shotgun (WGS) entry which is preliminary data.</text>
</comment>
<dbReference type="Proteomes" id="UP001151760">
    <property type="component" value="Unassembled WGS sequence"/>
</dbReference>
<protein>
    <submittedName>
        <fullName evidence="1">Reverse transcriptase domain-containing protein</fullName>
    </submittedName>
</protein>
<keyword evidence="1" id="KW-0695">RNA-directed DNA polymerase</keyword>
<dbReference type="InterPro" id="IPR021109">
    <property type="entry name" value="Peptidase_aspartic_dom_sf"/>
</dbReference>
<dbReference type="EMBL" id="BQNB010008887">
    <property type="protein sequence ID" value="GJS55717.1"/>
    <property type="molecule type" value="Genomic_DNA"/>
</dbReference>
<reference evidence="1" key="1">
    <citation type="journal article" date="2022" name="Int. J. Mol. Sci.">
        <title>Draft Genome of Tanacetum Coccineum: Genomic Comparison of Closely Related Tanacetum-Family Plants.</title>
        <authorList>
            <person name="Yamashiro T."/>
            <person name="Shiraishi A."/>
            <person name="Nakayama K."/>
            <person name="Satake H."/>
        </authorList>
    </citation>
    <scope>NUCLEOTIDE SEQUENCE</scope>
</reference>
<accession>A0ABQ4WS75</accession>
<name>A0ABQ4WS75_9ASTR</name>
<dbReference type="PANTHER" id="PTHR33067:SF35">
    <property type="entry name" value="ASPARTIC PEPTIDASE DDI1-TYPE DOMAIN-CONTAINING PROTEIN"/>
    <property type="match status" value="1"/>
</dbReference>
<evidence type="ECO:0000313" key="1">
    <source>
        <dbReference type="EMBL" id="GJS55717.1"/>
    </source>
</evidence>
<keyword evidence="1" id="KW-0548">Nucleotidyltransferase</keyword>
<reference evidence="1" key="2">
    <citation type="submission" date="2022-01" db="EMBL/GenBank/DDBJ databases">
        <authorList>
            <person name="Yamashiro T."/>
            <person name="Shiraishi A."/>
            <person name="Satake H."/>
            <person name="Nakayama K."/>
        </authorList>
    </citation>
    <scope>NUCLEOTIDE SEQUENCE</scope>
</reference>
<evidence type="ECO:0000313" key="2">
    <source>
        <dbReference type="Proteomes" id="UP001151760"/>
    </source>
</evidence>
<organism evidence="1 2">
    <name type="scientific">Tanacetum coccineum</name>
    <dbReference type="NCBI Taxonomy" id="301880"/>
    <lineage>
        <taxon>Eukaryota</taxon>
        <taxon>Viridiplantae</taxon>
        <taxon>Streptophyta</taxon>
        <taxon>Embryophyta</taxon>
        <taxon>Tracheophyta</taxon>
        <taxon>Spermatophyta</taxon>
        <taxon>Magnoliopsida</taxon>
        <taxon>eudicotyledons</taxon>
        <taxon>Gunneridae</taxon>
        <taxon>Pentapetalae</taxon>
        <taxon>asterids</taxon>
        <taxon>campanulids</taxon>
        <taxon>Asterales</taxon>
        <taxon>Asteraceae</taxon>
        <taxon>Asteroideae</taxon>
        <taxon>Anthemideae</taxon>
        <taxon>Anthemidinae</taxon>
        <taxon>Tanacetum</taxon>
    </lineage>
</organism>
<dbReference type="Gene3D" id="2.40.70.10">
    <property type="entry name" value="Acid Proteases"/>
    <property type="match status" value="1"/>
</dbReference>
<dbReference type="GO" id="GO:0003964">
    <property type="term" value="F:RNA-directed DNA polymerase activity"/>
    <property type="evidence" value="ECO:0007669"/>
    <property type="project" value="UniProtKB-KW"/>
</dbReference>
<gene>
    <name evidence="1" type="ORF">Tco_0629079</name>
</gene>
<proteinExistence type="predicted"/>
<keyword evidence="1" id="KW-0808">Transferase</keyword>